<keyword evidence="5 17" id="KW-1133">Transmembrane helix</keyword>
<evidence type="ECO:0000256" key="12">
    <source>
        <dbReference type="ARBA" id="ARBA00048800"/>
    </source>
</evidence>
<dbReference type="InterPro" id="IPR006838">
    <property type="entry name" value="ADTRP_AIG1"/>
</dbReference>
<gene>
    <name evidence="18" type="ORF">CBOVIS_LOCUS3657</name>
</gene>
<sequence>MSGKSKALFHAAFFSMFVIVAVKDYQVLNGQYLPIPYNFFSRFVWLTLIDLYAQIFYHFYGFIKALSSPNQNARTFDYMARVIVGPIGVAVTVLFWTLWIFDPATLAKDEMAKKIHSIQWFNHGLHTLPLISSHLDVYLWKHQTFPQPTVMKGIMAFCVLYVIDIHAVYYISGFWAYPILGQLAPPFRIFFIVSCIFIVFICHIWLSSFDLAVDTVAGRRTIKAKRR</sequence>
<keyword evidence="4 17" id="KW-0812">Transmembrane</keyword>
<evidence type="ECO:0000256" key="10">
    <source>
        <dbReference type="ARBA" id="ARBA00048680"/>
    </source>
</evidence>
<keyword evidence="19" id="KW-1185">Reference proteome</keyword>
<dbReference type="PANTHER" id="PTHR10989">
    <property type="entry name" value="ANDROGEN-INDUCED PROTEIN 1-RELATED"/>
    <property type="match status" value="1"/>
</dbReference>
<comment type="catalytic activity">
    <reaction evidence="16">
        <text>12-(9Z-hexadecenoyloxy)-octadecanoate + H2O = 12-hydroxyoctadecanoate + (9Z)-hexadecenoate + H(+)</text>
        <dbReference type="Rhea" id="RHEA:52072"/>
        <dbReference type="ChEBI" id="CHEBI:15377"/>
        <dbReference type="ChEBI" id="CHEBI:15378"/>
        <dbReference type="ChEBI" id="CHEBI:32372"/>
        <dbReference type="ChEBI" id="CHEBI:84201"/>
        <dbReference type="ChEBI" id="CHEBI:136312"/>
    </reaction>
    <physiologicalReaction direction="left-to-right" evidence="16">
        <dbReference type="Rhea" id="RHEA:52073"/>
    </physiologicalReaction>
</comment>
<keyword evidence="6 17" id="KW-0472">Membrane</keyword>
<comment type="catalytic activity">
    <reaction evidence="10">
        <text>12-octadecanoyloxy-octadecanoate + H2O = 12-hydroxyoctadecanoate + octadecanoate + H(+)</text>
        <dbReference type="Rhea" id="RHEA:52080"/>
        <dbReference type="ChEBI" id="CHEBI:15377"/>
        <dbReference type="ChEBI" id="CHEBI:15378"/>
        <dbReference type="ChEBI" id="CHEBI:25629"/>
        <dbReference type="ChEBI" id="CHEBI:84201"/>
        <dbReference type="ChEBI" id="CHEBI:136330"/>
    </reaction>
    <physiologicalReaction direction="left-to-right" evidence="10">
        <dbReference type="Rhea" id="RHEA:52081"/>
    </physiologicalReaction>
</comment>
<comment type="catalytic activity">
    <reaction evidence="11">
        <text>12-(9Z-octadecenoyloxy)-octadecanoate + H2O = 12-hydroxyoctadecanoate + (9Z)-octadecenoate + H(+)</text>
        <dbReference type="Rhea" id="RHEA:52060"/>
        <dbReference type="ChEBI" id="CHEBI:15377"/>
        <dbReference type="ChEBI" id="CHEBI:15378"/>
        <dbReference type="ChEBI" id="CHEBI:30823"/>
        <dbReference type="ChEBI" id="CHEBI:84201"/>
        <dbReference type="ChEBI" id="CHEBI:136302"/>
    </reaction>
    <physiologicalReaction direction="left-to-right" evidence="11">
        <dbReference type="Rhea" id="RHEA:52061"/>
    </physiologicalReaction>
</comment>
<evidence type="ECO:0000256" key="13">
    <source>
        <dbReference type="ARBA" id="ARBA00049221"/>
    </source>
</evidence>
<evidence type="ECO:0000256" key="5">
    <source>
        <dbReference type="ARBA" id="ARBA00022989"/>
    </source>
</evidence>
<evidence type="ECO:0000313" key="19">
    <source>
        <dbReference type="Proteomes" id="UP000494206"/>
    </source>
</evidence>
<comment type="catalytic activity">
    <reaction evidence="13">
        <text>9-octadecanoyloxy-octadecanoate + H2O = 9-hydroxy-octadecanoate + octadecanoate + H(+)</text>
        <dbReference type="Rhea" id="RHEA:52096"/>
        <dbReference type="ChEBI" id="CHEBI:15377"/>
        <dbReference type="ChEBI" id="CHEBI:15378"/>
        <dbReference type="ChEBI" id="CHEBI:25629"/>
        <dbReference type="ChEBI" id="CHEBI:136286"/>
        <dbReference type="ChEBI" id="CHEBI:136373"/>
    </reaction>
    <physiologicalReaction direction="left-to-right" evidence="13">
        <dbReference type="Rhea" id="RHEA:52097"/>
    </physiologicalReaction>
</comment>
<reference evidence="18 19" key="1">
    <citation type="submission" date="2020-04" db="EMBL/GenBank/DDBJ databases">
        <authorList>
            <person name="Laetsch R D."/>
            <person name="Stevens L."/>
            <person name="Kumar S."/>
            <person name="Blaxter L. M."/>
        </authorList>
    </citation>
    <scope>NUCLEOTIDE SEQUENCE [LARGE SCALE GENOMIC DNA]</scope>
</reference>
<dbReference type="PANTHER" id="PTHR10989:SF16">
    <property type="entry name" value="AT02829P-RELATED"/>
    <property type="match status" value="1"/>
</dbReference>
<name>A0A8S1EF10_9PELO</name>
<comment type="catalytic activity">
    <reaction evidence="9">
        <text>9-hexadecanoyloxy-octadecanoate + H2O = 9-hydroxy-octadecanoate + hexadecanoate + H(+)</text>
        <dbReference type="Rhea" id="RHEA:52052"/>
        <dbReference type="ChEBI" id="CHEBI:7896"/>
        <dbReference type="ChEBI" id="CHEBI:15377"/>
        <dbReference type="ChEBI" id="CHEBI:15378"/>
        <dbReference type="ChEBI" id="CHEBI:83670"/>
        <dbReference type="ChEBI" id="CHEBI:136286"/>
    </reaction>
    <physiologicalReaction direction="left-to-right" evidence="9">
        <dbReference type="Rhea" id="RHEA:52053"/>
    </physiologicalReaction>
</comment>
<evidence type="ECO:0000256" key="17">
    <source>
        <dbReference type="SAM" id="Phobius"/>
    </source>
</evidence>
<feature type="transmembrane region" description="Helical" evidence="17">
    <location>
        <begin position="154"/>
        <end position="177"/>
    </location>
</feature>
<feature type="transmembrane region" description="Helical" evidence="17">
    <location>
        <begin position="78"/>
        <end position="101"/>
    </location>
</feature>
<evidence type="ECO:0000256" key="3">
    <source>
        <dbReference type="ARBA" id="ARBA00009300"/>
    </source>
</evidence>
<evidence type="ECO:0000256" key="11">
    <source>
        <dbReference type="ARBA" id="ARBA00048701"/>
    </source>
</evidence>
<evidence type="ECO:0000256" key="9">
    <source>
        <dbReference type="ARBA" id="ARBA00047863"/>
    </source>
</evidence>
<comment type="catalytic activity">
    <reaction evidence="7">
        <text>12-hexadecanoyloxy-octadecanoate + H2O = 12-hydroxyoctadecanoate + hexadecanoate + H(+)</text>
        <dbReference type="Rhea" id="RHEA:52056"/>
        <dbReference type="ChEBI" id="CHEBI:7896"/>
        <dbReference type="ChEBI" id="CHEBI:15377"/>
        <dbReference type="ChEBI" id="CHEBI:15378"/>
        <dbReference type="ChEBI" id="CHEBI:83677"/>
        <dbReference type="ChEBI" id="CHEBI:84201"/>
    </reaction>
    <physiologicalReaction direction="left-to-right" evidence="7">
        <dbReference type="Rhea" id="RHEA:52057"/>
    </physiologicalReaction>
</comment>
<comment type="similarity">
    <text evidence="3">Belongs to the AIG1 family.</text>
</comment>
<evidence type="ECO:0000256" key="7">
    <source>
        <dbReference type="ARBA" id="ARBA00047368"/>
    </source>
</evidence>
<proteinExistence type="inferred from homology"/>
<evidence type="ECO:0000256" key="15">
    <source>
        <dbReference type="ARBA" id="ARBA00049322"/>
    </source>
</evidence>
<evidence type="ECO:0000256" key="1">
    <source>
        <dbReference type="ARBA" id="ARBA00000923"/>
    </source>
</evidence>
<dbReference type="EMBL" id="CADEPM010000002">
    <property type="protein sequence ID" value="CAB3400803.1"/>
    <property type="molecule type" value="Genomic_DNA"/>
</dbReference>
<comment type="subcellular location">
    <subcellularLocation>
        <location evidence="2">Endomembrane system</location>
        <topology evidence="2">Multi-pass membrane protein</topology>
    </subcellularLocation>
</comment>
<dbReference type="GO" id="GO:0016020">
    <property type="term" value="C:membrane"/>
    <property type="evidence" value="ECO:0007669"/>
    <property type="project" value="InterPro"/>
</dbReference>
<dbReference type="Proteomes" id="UP000494206">
    <property type="component" value="Unassembled WGS sequence"/>
</dbReference>
<dbReference type="OrthoDB" id="1898221at2759"/>
<dbReference type="AlphaFoldDB" id="A0A8S1EF10"/>
<comment type="catalytic activity">
    <reaction evidence="15">
        <text>13-(9Z-hexadecenoyloxy)-octadecanoate + H2O = 13-hydroxy-octadecanoate + (9Z)-hexadecenoate + H(+)</text>
        <dbReference type="Rhea" id="RHEA:52076"/>
        <dbReference type="ChEBI" id="CHEBI:15377"/>
        <dbReference type="ChEBI" id="CHEBI:15378"/>
        <dbReference type="ChEBI" id="CHEBI:32372"/>
        <dbReference type="ChEBI" id="CHEBI:136304"/>
        <dbReference type="ChEBI" id="CHEBI:136315"/>
    </reaction>
    <physiologicalReaction direction="left-to-right" evidence="15">
        <dbReference type="Rhea" id="RHEA:52077"/>
    </physiologicalReaction>
</comment>
<evidence type="ECO:0000256" key="6">
    <source>
        <dbReference type="ARBA" id="ARBA00023136"/>
    </source>
</evidence>
<feature type="transmembrane region" description="Helical" evidence="17">
    <location>
        <begin position="7"/>
        <end position="23"/>
    </location>
</feature>
<evidence type="ECO:0000256" key="14">
    <source>
        <dbReference type="ARBA" id="ARBA00049296"/>
    </source>
</evidence>
<dbReference type="Pfam" id="PF04750">
    <property type="entry name" value="Far-17a_AIG1"/>
    <property type="match status" value="1"/>
</dbReference>
<organism evidence="18 19">
    <name type="scientific">Caenorhabditis bovis</name>
    <dbReference type="NCBI Taxonomy" id="2654633"/>
    <lineage>
        <taxon>Eukaryota</taxon>
        <taxon>Metazoa</taxon>
        <taxon>Ecdysozoa</taxon>
        <taxon>Nematoda</taxon>
        <taxon>Chromadorea</taxon>
        <taxon>Rhabditida</taxon>
        <taxon>Rhabditina</taxon>
        <taxon>Rhabditomorpha</taxon>
        <taxon>Rhabditoidea</taxon>
        <taxon>Rhabditidae</taxon>
        <taxon>Peloderinae</taxon>
        <taxon>Caenorhabditis</taxon>
    </lineage>
</organism>
<accession>A0A8S1EF10</accession>
<dbReference type="GO" id="GO:0012505">
    <property type="term" value="C:endomembrane system"/>
    <property type="evidence" value="ECO:0007669"/>
    <property type="project" value="UniProtKB-SubCell"/>
</dbReference>
<evidence type="ECO:0000256" key="8">
    <source>
        <dbReference type="ARBA" id="ARBA00047427"/>
    </source>
</evidence>
<evidence type="ECO:0000256" key="2">
    <source>
        <dbReference type="ARBA" id="ARBA00004127"/>
    </source>
</evidence>
<feature type="transmembrane region" description="Helical" evidence="17">
    <location>
        <begin position="43"/>
        <end position="66"/>
    </location>
</feature>
<comment type="caution">
    <text evidence="18">The sequence shown here is derived from an EMBL/GenBank/DDBJ whole genome shotgun (WGS) entry which is preliminary data.</text>
</comment>
<comment type="catalytic activity">
    <reaction evidence="14">
        <text>13-(9Z-octadecenoyloxy)-octadecanoate + H2O = 13-hydroxy-octadecanoate + (9Z)-octadecenoate + H(+)</text>
        <dbReference type="Rhea" id="RHEA:52064"/>
        <dbReference type="ChEBI" id="CHEBI:15377"/>
        <dbReference type="ChEBI" id="CHEBI:15378"/>
        <dbReference type="ChEBI" id="CHEBI:30823"/>
        <dbReference type="ChEBI" id="CHEBI:136303"/>
        <dbReference type="ChEBI" id="CHEBI:136304"/>
    </reaction>
    <physiologicalReaction direction="left-to-right" evidence="14">
        <dbReference type="Rhea" id="RHEA:52065"/>
    </physiologicalReaction>
</comment>
<protein>
    <submittedName>
        <fullName evidence="18">Uncharacterized protein</fullName>
    </submittedName>
</protein>
<evidence type="ECO:0000256" key="16">
    <source>
        <dbReference type="ARBA" id="ARBA00049428"/>
    </source>
</evidence>
<evidence type="ECO:0000313" key="18">
    <source>
        <dbReference type="EMBL" id="CAB3400803.1"/>
    </source>
</evidence>
<comment type="catalytic activity">
    <reaction evidence="1">
        <text>9-(9Z-hexadecenoyloxy)-octadecanoate + H2O = (9Z)-hexadecenoate + 9-hydroxy-octadecanoate + H(+)</text>
        <dbReference type="Rhea" id="RHEA:52068"/>
        <dbReference type="ChEBI" id="CHEBI:15377"/>
        <dbReference type="ChEBI" id="CHEBI:15378"/>
        <dbReference type="ChEBI" id="CHEBI:32372"/>
        <dbReference type="ChEBI" id="CHEBI:136286"/>
        <dbReference type="ChEBI" id="CHEBI:136309"/>
    </reaction>
    <physiologicalReaction direction="left-to-right" evidence="1">
        <dbReference type="Rhea" id="RHEA:52069"/>
    </physiologicalReaction>
</comment>
<comment type="catalytic activity">
    <reaction evidence="12">
        <text>9-(9Z-octadecenoyloxy)-octadecanoate + H2O = 9-hydroxy-octadecanoate + (9Z)-octadecenoate + H(+)</text>
        <dbReference type="Rhea" id="RHEA:52048"/>
        <dbReference type="ChEBI" id="CHEBI:15377"/>
        <dbReference type="ChEBI" id="CHEBI:15378"/>
        <dbReference type="ChEBI" id="CHEBI:30823"/>
        <dbReference type="ChEBI" id="CHEBI:136282"/>
        <dbReference type="ChEBI" id="CHEBI:136286"/>
    </reaction>
    <physiologicalReaction direction="left-to-right" evidence="12">
        <dbReference type="Rhea" id="RHEA:52049"/>
    </physiologicalReaction>
</comment>
<comment type="catalytic activity">
    <reaction evidence="8">
        <text>13-octadecanoyloxy-octadecanoate + H2O = 13-hydroxy-octadecanoate + octadecanoate + H(+)</text>
        <dbReference type="Rhea" id="RHEA:52084"/>
        <dbReference type="ChEBI" id="CHEBI:15377"/>
        <dbReference type="ChEBI" id="CHEBI:15378"/>
        <dbReference type="ChEBI" id="CHEBI:25629"/>
        <dbReference type="ChEBI" id="CHEBI:136304"/>
        <dbReference type="ChEBI" id="CHEBI:136335"/>
    </reaction>
    <physiologicalReaction direction="left-to-right" evidence="8">
        <dbReference type="Rhea" id="RHEA:52085"/>
    </physiologicalReaction>
</comment>
<evidence type="ECO:0000256" key="4">
    <source>
        <dbReference type="ARBA" id="ARBA00022692"/>
    </source>
</evidence>
<feature type="transmembrane region" description="Helical" evidence="17">
    <location>
        <begin position="189"/>
        <end position="206"/>
    </location>
</feature>